<dbReference type="PANTHER" id="PTHR33513">
    <property type="entry name" value="OS06G0523300 PROTEIN"/>
    <property type="match status" value="1"/>
</dbReference>
<protein>
    <recommendedName>
        <fullName evidence="1">DUF7722 domain-containing protein</fullName>
    </recommendedName>
</protein>
<dbReference type="Proteomes" id="UP001567538">
    <property type="component" value="Unassembled WGS sequence"/>
</dbReference>
<comment type="caution">
    <text evidence="2">The sequence shown here is derived from an EMBL/GenBank/DDBJ whole genome shotgun (WGS) entry which is preliminary data.</text>
</comment>
<proteinExistence type="predicted"/>
<accession>A0ABD1INI5</accession>
<organism evidence="2 3">
    <name type="scientific">Salvia divinorum</name>
    <name type="common">Maria pastora</name>
    <name type="synonym">Diviner's sage</name>
    <dbReference type="NCBI Taxonomy" id="28513"/>
    <lineage>
        <taxon>Eukaryota</taxon>
        <taxon>Viridiplantae</taxon>
        <taxon>Streptophyta</taxon>
        <taxon>Embryophyta</taxon>
        <taxon>Tracheophyta</taxon>
        <taxon>Spermatophyta</taxon>
        <taxon>Magnoliopsida</taxon>
        <taxon>eudicotyledons</taxon>
        <taxon>Gunneridae</taxon>
        <taxon>Pentapetalae</taxon>
        <taxon>asterids</taxon>
        <taxon>lamiids</taxon>
        <taxon>Lamiales</taxon>
        <taxon>Lamiaceae</taxon>
        <taxon>Nepetoideae</taxon>
        <taxon>Mentheae</taxon>
        <taxon>Salviinae</taxon>
        <taxon>Salvia</taxon>
        <taxon>Salvia subgen. Calosphace</taxon>
    </lineage>
</organism>
<dbReference type="AlphaFoldDB" id="A0ABD1INI5"/>
<keyword evidence="3" id="KW-1185">Reference proteome</keyword>
<reference evidence="2 3" key="1">
    <citation type="submission" date="2024-06" db="EMBL/GenBank/DDBJ databases">
        <title>A chromosome level genome sequence of Diviner's sage (Salvia divinorum).</title>
        <authorList>
            <person name="Ford S.A."/>
            <person name="Ro D.-K."/>
            <person name="Ness R.W."/>
            <person name="Phillips M.A."/>
        </authorList>
    </citation>
    <scope>NUCLEOTIDE SEQUENCE [LARGE SCALE GENOMIC DNA]</scope>
    <source>
        <strain evidence="2">SAF-2024a</strain>
        <tissue evidence="2">Leaf</tissue>
    </source>
</reference>
<dbReference type="PANTHER" id="PTHR33513:SF4">
    <property type="entry name" value="GB|AAF04428.1"/>
    <property type="match status" value="1"/>
</dbReference>
<evidence type="ECO:0000313" key="3">
    <source>
        <dbReference type="Proteomes" id="UP001567538"/>
    </source>
</evidence>
<sequence length="83" mass="9466">MTAGAAVPNSIPNGGVLRGEGKKEYAYVFKMPLHYPRYSKSDYNKMPEWQLDRLLTEYGLPVVGDVHHKRNFAMGAFLWPTHN</sequence>
<evidence type="ECO:0000313" key="2">
    <source>
        <dbReference type="EMBL" id="KAL1569153.1"/>
    </source>
</evidence>
<gene>
    <name evidence="2" type="ORF">AAHA92_00665</name>
</gene>
<dbReference type="Pfam" id="PF24847">
    <property type="entry name" value="DUF7722"/>
    <property type="match status" value="1"/>
</dbReference>
<feature type="domain" description="DUF7722" evidence="1">
    <location>
        <begin position="35"/>
        <end position="80"/>
    </location>
</feature>
<evidence type="ECO:0000259" key="1">
    <source>
        <dbReference type="Pfam" id="PF24847"/>
    </source>
</evidence>
<dbReference type="EMBL" id="JBEAFC010000001">
    <property type="protein sequence ID" value="KAL1569153.1"/>
    <property type="molecule type" value="Genomic_DNA"/>
</dbReference>
<dbReference type="InterPro" id="IPR056139">
    <property type="entry name" value="DUF7722"/>
</dbReference>
<name>A0ABD1INI5_SALDI</name>